<dbReference type="EMBL" id="AP027729">
    <property type="protein sequence ID" value="BDZ42881.1"/>
    <property type="molecule type" value="Genomic_DNA"/>
</dbReference>
<gene>
    <name evidence="7" type="ORF">GCM10025865_21800</name>
</gene>
<comment type="similarity">
    <text evidence="1">Belongs to the glycosyltransferase 2 family.</text>
</comment>
<dbReference type="CDD" id="cd02525">
    <property type="entry name" value="Succinoglycan_BP_ExoA"/>
    <property type="match status" value="1"/>
</dbReference>
<feature type="domain" description="Glycosyltransferase 2-like" evidence="6">
    <location>
        <begin position="23"/>
        <end position="188"/>
    </location>
</feature>
<keyword evidence="5" id="KW-1133">Transmembrane helix</keyword>
<dbReference type="Pfam" id="PF00535">
    <property type="entry name" value="Glycos_transf_2"/>
    <property type="match status" value="1"/>
</dbReference>
<feature type="compositionally biased region" description="Low complexity" evidence="4">
    <location>
        <begin position="352"/>
        <end position="368"/>
    </location>
</feature>
<feature type="region of interest" description="Disordered" evidence="4">
    <location>
        <begin position="1"/>
        <end position="21"/>
    </location>
</feature>
<evidence type="ECO:0000256" key="4">
    <source>
        <dbReference type="SAM" id="MobiDB-lite"/>
    </source>
</evidence>
<evidence type="ECO:0000256" key="1">
    <source>
        <dbReference type="ARBA" id="ARBA00006739"/>
    </source>
</evidence>
<dbReference type="Gene3D" id="3.90.550.10">
    <property type="entry name" value="Spore Coat Polysaccharide Biosynthesis Protein SpsA, Chain A"/>
    <property type="match status" value="1"/>
</dbReference>
<keyword evidence="5" id="KW-0812">Transmembrane</keyword>
<keyword evidence="5" id="KW-0472">Membrane</keyword>
<evidence type="ECO:0000256" key="3">
    <source>
        <dbReference type="ARBA" id="ARBA00022679"/>
    </source>
</evidence>
<evidence type="ECO:0000259" key="6">
    <source>
        <dbReference type="Pfam" id="PF00535"/>
    </source>
</evidence>
<feature type="transmembrane region" description="Helical" evidence="5">
    <location>
        <begin position="289"/>
        <end position="309"/>
    </location>
</feature>
<keyword evidence="3" id="KW-0808">Transferase</keyword>
<reference evidence="8" key="1">
    <citation type="journal article" date="2019" name="Int. J. Syst. Evol. Microbiol.">
        <title>The Global Catalogue of Microorganisms (GCM) 10K type strain sequencing project: providing services to taxonomists for standard genome sequencing and annotation.</title>
        <authorList>
            <consortium name="The Broad Institute Genomics Platform"/>
            <consortium name="The Broad Institute Genome Sequencing Center for Infectious Disease"/>
            <person name="Wu L."/>
            <person name="Ma J."/>
        </authorList>
    </citation>
    <scope>NUCLEOTIDE SEQUENCE [LARGE SCALE GENOMIC DNA]</scope>
    <source>
        <strain evidence="8">NBRC 108565</strain>
    </source>
</reference>
<dbReference type="PANTHER" id="PTHR43630">
    <property type="entry name" value="POLY-BETA-1,6-N-ACETYL-D-GLUCOSAMINE SYNTHASE"/>
    <property type="match status" value="1"/>
</dbReference>
<evidence type="ECO:0000313" key="8">
    <source>
        <dbReference type="Proteomes" id="UP001321475"/>
    </source>
</evidence>
<keyword evidence="2" id="KW-0328">Glycosyltransferase</keyword>
<dbReference type="PANTHER" id="PTHR43630:SF1">
    <property type="entry name" value="POLY-BETA-1,6-N-ACETYL-D-GLUCOSAMINE SYNTHASE"/>
    <property type="match status" value="1"/>
</dbReference>
<protein>
    <recommendedName>
        <fullName evidence="6">Glycosyltransferase 2-like domain-containing protein</fullName>
    </recommendedName>
</protein>
<organism evidence="7 8">
    <name type="scientific">Paraoerskovia sediminicola</name>
    <dbReference type="NCBI Taxonomy" id="1138587"/>
    <lineage>
        <taxon>Bacteria</taxon>
        <taxon>Bacillati</taxon>
        <taxon>Actinomycetota</taxon>
        <taxon>Actinomycetes</taxon>
        <taxon>Micrococcales</taxon>
        <taxon>Cellulomonadaceae</taxon>
        <taxon>Paraoerskovia</taxon>
    </lineage>
</organism>
<dbReference type="SUPFAM" id="SSF53448">
    <property type="entry name" value="Nucleotide-diphospho-sugar transferases"/>
    <property type="match status" value="1"/>
</dbReference>
<feature type="transmembrane region" description="Helical" evidence="5">
    <location>
        <begin position="260"/>
        <end position="283"/>
    </location>
</feature>
<dbReference type="InterPro" id="IPR029044">
    <property type="entry name" value="Nucleotide-diphossugar_trans"/>
</dbReference>
<dbReference type="RefSeq" id="WP_286217277.1">
    <property type="nucleotide sequence ID" value="NZ_AP027729.1"/>
</dbReference>
<dbReference type="Proteomes" id="UP001321475">
    <property type="component" value="Chromosome"/>
</dbReference>
<keyword evidence="8" id="KW-1185">Reference proteome</keyword>
<evidence type="ECO:0000256" key="2">
    <source>
        <dbReference type="ARBA" id="ARBA00022676"/>
    </source>
</evidence>
<evidence type="ECO:0000313" key="7">
    <source>
        <dbReference type="EMBL" id="BDZ42881.1"/>
    </source>
</evidence>
<name>A0ABN6XDF6_9CELL</name>
<proteinExistence type="inferred from homology"/>
<evidence type="ECO:0000256" key="5">
    <source>
        <dbReference type="SAM" id="Phobius"/>
    </source>
</evidence>
<accession>A0ABN6XDF6</accession>
<feature type="region of interest" description="Disordered" evidence="4">
    <location>
        <begin position="348"/>
        <end position="375"/>
    </location>
</feature>
<dbReference type="InterPro" id="IPR001173">
    <property type="entry name" value="Glyco_trans_2-like"/>
</dbReference>
<sequence>MQPTSDDDHEGSGDVRSGHPPVSVFLAVRNEEAHLERCVRQLVAQDYPGELEIVLAVGPSKDRTAQIAGELAAAHPELTLVRNPTGATPSGLNRAIAVARHDLLVRVDGHSIVEPDYVRRVVGTMLRTGAANVGGVMVPGGEGPLQSAVARAMSSRFGIGPVGFHTGGHEGPARSVYLGAFRRDALDDVDGYDESYVRAQDWELNHRLRHAGHVVWFDPSLRVGYRPRSTWRALARQFYGSGRWRRDVATRHRGTLNPRYLAPPVAVLGVAVGLVVGVIGLAIDGLLLSAFLLAPLAYAALLLAAVAGAGRGLSTAARLCLPGVLATMHMAWGSGSSVVARATRSPGCARASAPTSRCPRTPRSSTSAVPITAVT</sequence>